<dbReference type="Proteomes" id="UP000095287">
    <property type="component" value="Unplaced"/>
</dbReference>
<dbReference type="WBParaSite" id="L893_g26022.t1">
    <property type="protein sequence ID" value="L893_g26022.t1"/>
    <property type="gene ID" value="L893_g26022"/>
</dbReference>
<proteinExistence type="predicted"/>
<sequence>MMLALIRCGDSLLRKSSGRPEFDEDRISMMDLQKLGLYECTWRIAKMPQLASSTYRQTAIALALDAKASTVVPGP</sequence>
<organism evidence="1 2">
    <name type="scientific">Steinernema glaseri</name>
    <dbReference type="NCBI Taxonomy" id="37863"/>
    <lineage>
        <taxon>Eukaryota</taxon>
        <taxon>Metazoa</taxon>
        <taxon>Ecdysozoa</taxon>
        <taxon>Nematoda</taxon>
        <taxon>Chromadorea</taxon>
        <taxon>Rhabditida</taxon>
        <taxon>Tylenchina</taxon>
        <taxon>Panagrolaimomorpha</taxon>
        <taxon>Strongyloidoidea</taxon>
        <taxon>Steinernematidae</taxon>
        <taxon>Steinernema</taxon>
    </lineage>
</organism>
<evidence type="ECO:0000313" key="2">
    <source>
        <dbReference type="WBParaSite" id="L893_g26022.t1"/>
    </source>
</evidence>
<accession>A0A1I7ZGP2</accession>
<evidence type="ECO:0000313" key="1">
    <source>
        <dbReference type="Proteomes" id="UP000095287"/>
    </source>
</evidence>
<dbReference type="AlphaFoldDB" id="A0A1I7ZGP2"/>
<keyword evidence="1" id="KW-1185">Reference proteome</keyword>
<reference evidence="2" key="1">
    <citation type="submission" date="2016-11" db="UniProtKB">
        <authorList>
            <consortium name="WormBaseParasite"/>
        </authorList>
    </citation>
    <scope>IDENTIFICATION</scope>
</reference>
<protein>
    <submittedName>
        <fullName evidence="2">Phosphorylase b kinase regulatory subunit</fullName>
    </submittedName>
</protein>
<name>A0A1I7ZGP2_9BILA</name>